<dbReference type="Proteomes" id="UP001286456">
    <property type="component" value="Unassembled WGS sequence"/>
</dbReference>
<organism evidence="1 2">
    <name type="scientific">Cercophora scortea</name>
    <dbReference type="NCBI Taxonomy" id="314031"/>
    <lineage>
        <taxon>Eukaryota</taxon>
        <taxon>Fungi</taxon>
        <taxon>Dikarya</taxon>
        <taxon>Ascomycota</taxon>
        <taxon>Pezizomycotina</taxon>
        <taxon>Sordariomycetes</taxon>
        <taxon>Sordariomycetidae</taxon>
        <taxon>Sordariales</taxon>
        <taxon>Lasiosphaeriaceae</taxon>
        <taxon>Cercophora</taxon>
    </lineage>
</organism>
<comment type="caution">
    <text evidence="1">The sequence shown here is derived from an EMBL/GenBank/DDBJ whole genome shotgun (WGS) entry which is preliminary data.</text>
</comment>
<keyword evidence="2" id="KW-1185">Reference proteome</keyword>
<evidence type="ECO:0000313" key="1">
    <source>
        <dbReference type="EMBL" id="KAK3337711.1"/>
    </source>
</evidence>
<sequence>MACGMLPGSLMEFLGLFRAKRGHGDHAAHASRRWPVERLRPSIECPNSNYTHSAQYGRQHYEEVQAPRSEFLFAEGARCQFVLGAMAVLYPSVPALWRRARQSLLPRRRKSRPAFGLDEGAVGVSWSWDDVLYKRKSPFAVNTEKRWQPMGLLDRRPTCTDGKHGFPRTVKYLHLISESYVPKWMELSKSLFSPLNVEALPLRGRWEVVSTARESFLGPLRGGIHKFLLWAQLENDFETVKNCGMAPDS</sequence>
<evidence type="ECO:0000313" key="2">
    <source>
        <dbReference type="Proteomes" id="UP001286456"/>
    </source>
</evidence>
<dbReference type="AlphaFoldDB" id="A0AAE0MM61"/>
<accession>A0AAE0MM61</accession>
<dbReference type="EMBL" id="JAUEPO010000001">
    <property type="protein sequence ID" value="KAK3337711.1"/>
    <property type="molecule type" value="Genomic_DNA"/>
</dbReference>
<reference evidence="1" key="2">
    <citation type="submission" date="2023-06" db="EMBL/GenBank/DDBJ databases">
        <authorList>
            <consortium name="Lawrence Berkeley National Laboratory"/>
            <person name="Haridas S."/>
            <person name="Hensen N."/>
            <person name="Bonometti L."/>
            <person name="Westerberg I."/>
            <person name="Brannstrom I.O."/>
            <person name="Guillou S."/>
            <person name="Cros-Aarteil S."/>
            <person name="Calhoun S."/>
            <person name="Kuo A."/>
            <person name="Mondo S."/>
            <person name="Pangilinan J."/>
            <person name="Riley R."/>
            <person name="Labutti K."/>
            <person name="Andreopoulos B."/>
            <person name="Lipzen A."/>
            <person name="Chen C."/>
            <person name="Yanf M."/>
            <person name="Daum C."/>
            <person name="Ng V."/>
            <person name="Clum A."/>
            <person name="Steindorff A."/>
            <person name="Ohm R."/>
            <person name="Martin F."/>
            <person name="Silar P."/>
            <person name="Natvig D."/>
            <person name="Lalanne C."/>
            <person name="Gautier V."/>
            <person name="Ament-Velasquez S.L."/>
            <person name="Kruys A."/>
            <person name="Hutchinson M.I."/>
            <person name="Powell A.J."/>
            <person name="Barry K."/>
            <person name="Miller A.N."/>
            <person name="Grigoriev I.V."/>
            <person name="Debuchy R."/>
            <person name="Gladieux P."/>
            <person name="Thoren M.H."/>
            <person name="Johannesson H."/>
        </authorList>
    </citation>
    <scope>NUCLEOTIDE SEQUENCE</scope>
    <source>
        <strain evidence="1">SMH4131-1</strain>
    </source>
</reference>
<proteinExistence type="predicted"/>
<reference evidence="1" key="1">
    <citation type="journal article" date="2023" name="Mol. Phylogenet. Evol.">
        <title>Genome-scale phylogeny and comparative genomics of the fungal order Sordariales.</title>
        <authorList>
            <person name="Hensen N."/>
            <person name="Bonometti L."/>
            <person name="Westerberg I."/>
            <person name="Brannstrom I.O."/>
            <person name="Guillou S."/>
            <person name="Cros-Aarteil S."/>
            <person name="Calhoun S."/>
            <person name="Haridas S."/>
            <person name="Kuo A."/>
            <person name="Mondo S."/>
            <person name="Pangilinan J."/>
            <person name="Riley R."/>
            <person name="LaButti K."/>
            <person name="Andreopoulos B."/>
            <person name="Lipzen A."/>
            <person name="Chen C."/>
            <person name="Yan M."/>
            <person name="Daum C."/>
            <person name="Ng V."/>
            <person name="Clum A."/>
            <person name="Steindorff A."/>
            <person name="Ohm R.A."/>
            <person name="Martin F."/>
            <person name="Silar P."/>
            <person name="Natvig D.O."/>
            <person name="Lalanne C."/>
            <person name="Gautier V."/>
            <person name="Ament-Velasquez S.L."/>
            <person name="Kruys A."/>
            <person name="Hutchinson M.I."/>
            <person name="Powell A.J."/>
            <person name="Barry K."/>
            <person name="Miller A.N."/>
            <person name="Grigoriev I.V."/>
            <person name="Debuchy R."/>
            <person name="Gladieux P."/>
            <person name="Hiltunen Thoren M."/>
            <person name="Johannesson H."/>
        </authorList>
    </citation>
    <scope>NUCLEOTIDE SEQUENCE</scope>
    <source>
        <strain evidence="1">SMH4131-1</strain>
    </source>
</reference>
<name>A0AAE0MM61_9PEZI</name>
<protein>
    <submittedName>
        <fullName evidence="1">Uncharacterized protein</fullName>
    </submittedName>
</protein>
<gene>
    <name evidence="1" type="ORF">B0T19DRAFT_455608</name>
</gene>